<dbReference type="CDD" id="cd00038">
    <property type="entry name" value="CAP_ED"/>
    <property type="match status" value="1"/>
</dbReference>
<dbReference type="Proteomes" id="UP000257016">
    <property type="component" value="Unassembled WGS sequence"/>
</dbReference>
<name>A0A375CJK4_9BURK</name>
<evidence type="ECO:0000313" key="2">
    <source>
        <dbReference type="EMBL" id="SOY71847.1"/>
    </source>
</evidence>
<proteinExistence type="predicted"/>
<dbReference type="Gene3D" id="2.60.120.10">
    <property type="entry name" value="Jelly Rolls"/>
    <property type="match status" value="1"/>
</dbReference>
<organism evidence="2">
    <name type="scientific">Cupriavidus taiwanensis</name>
    <dbReference type="NCBI Taxonomy" id="164546"/>
    <lineage>
        <taxon>Bacteria</taxon>
        <taxon>Pseudomonadati</taxon>
        <taxon>Pseudomonadota</taxon>
        <taxon>Betaproteobacteria</taxon>
        <taxon>Burkholderiales</taxon>
        <taxon>Burkholderiaceae</taxon>
        <taxon>Cupriavidus</taxon>
    </lineage>
</organism>
<accession>A0A375CJK4</accession>
<comment type="caution">
    <text evidence="2">The sequence shown here is derived from an EMBL/GenBank/DDBJ whole genome shotgun (WGS) entry which is preliminary data.</text>
</comment>
<sequence length="238" mass="25880">MHDASAHSVLTTMSIDISRFIDTAAWSAGLSDEQLDRVKQDASVQHYRTGEVVCQRGSAPQHWLGVIEGALRIDAVDGGGRCVAFSSVFAGAWLGVGAILNRQPRPYAVSAVRPSVVTLVPLATFQWLLDDSRHFSRWVIDQMIARLDQDLALIGNLLLSYSEPRSGWQEGPRSLPSLAQEAALKKEHALRQCIQAISMMRKQILQSSDSSQAASEAMAALLCAADEAEASAWNALRP</sequence>
<dbReference type="EMBL" id="OFSN01000019">
    <property type="protein sequence ID" value="SOY71847.1"/>
    <property type="molecule type" value="Genomic_DNA"/>
</dbReference>
<dbReference type="InterPro" id="IPR014710">
    <property type="entry name" value="RmlC-like_jellyroll"/>
</dbReference>
<dbReference type="InterPro" id="IPR000595">
    <property type="entry name" value="cNMP-bd_dom"/>
</dbReference>
<protein>
    <recommendedName>
        <fullName evidence="1">Cyclic nucleotide-binding domain-containing protein</fullName>
    </recommendedName>
</protein>
<feature type="domain" description="Cyclic nucleotide-binding" evidence="1">
    <location>
        <begin position="26"/>
        <end position="146"/>
    </location>
</feature>
<dbReference type="InterPro" id="IPR018490">
    <property type="entry name" value="cNMP-bd_dom_sf"/>
</dbReference>
<dbReference type="PROSITE" id="PS50042">
    <property type="entry name" value="CNMP_BINDING_3"/>
    <property type="match status" value="1"/>
</dbReference>
<gene>
    <name evidence="2" type="ORF">CBM2586_B130567</name>
</gene>
<dbReference type="Pfam" id="PF00027">
    <property type="entry name" value="cNMP_binding"/>
    <property type="match status" value="1"/>
</dbReference>
<reference evidence="2" key="1">
    <citation type="submission" date="2018-01" db="EMBL/GenBank/DDBJ databases">
        <authorList>
            <person name="Clerissi C."/>
        </authorList>
    </citation>
    <scope>NUCLEOTIDE SEQUENCE</scope>
    <source>
        <strain evidence="2">Cupriavidus taiwanensis LMG 19430</strain>
    </source>
</reference>
<dbReference type="SUPFAM" id="SSF51206">
    <property type="entry name" value="cAMP-binding domain-like"/>
    <property type="match status" value="1"/>
</dbReference>
<evidence type="ECO:0000259" key="1">
    <source>
        <dbReference type="PROSITE" id="PS50042"/>
    </source>
</evidence>
<dbReference type="AlphaFoldDB" id="A0A375CJK4"/>
<dbReference type="SMART" id="SM00100">
    <property type="entry name" value="cNMP"/>
    <property type="match status" value="1"/>
</dbReference>